<evidence type="ECO:0000313" key="9">
    <source>
        <dbReference type="Proteomes" id="UP000193200"/>
    </source>
</evidence>
<comment type="subcellular location">
    <subcellularLocation>
        <location evidence="1">Cell membrane</location>
        <topology evidence="1">Multi-pass membrane protein</topology>
    </subcellularLocation>
</comment>
<feature type="transmembrane region" description="Helical" evidence="6">
    <location>
        <begin position="178"/>
        <end position="198"/>
    </location>
</feature>
<evidence type="ECO:0000313" key="8">
    <source>
        <dbReference type="EMBL" id="SLN63793.1"/>
    </source>
</evidence>
<feature type="transmembrane region" description="Helical" evidence="6">
    <location>
        <begin position="234"/>
        <end position="258"/>
    </location>
</feature>
<evidence type="ECO:0000259" key="7">
    <source>
        <dbReference type="PROSITE" id="PS50850"/>
    </source>
</evidence>
<dbReference type="Proteomes" id="UP000193200">
    <property type="component" value="Unassembled WGS sequence"/>
</dbReference>
<keyword evidence="4 6" id="KW-1133">Transmembrane helix</keyword>
<name>A0A1Y5TMG2_9PROT</name>
<feature type="transmembrane region" description="Helical" evidence="6">
    <location>
        <begin position="300"/>
        <end position="318"/>
    </location>
</feature>
<keyword evidence="9" id="KW-1185">Reference proteome</keyword>
<dbReference type="AlphaFoldDB" id="A0A1Y5TMG2"/>
<keyword evidence="2" id="KW-1003">Cell membrane</keyword>
<sequence>MLTEPQKSTKQAVSPLRSSQFVTMFIVLCVLFSLGQFHRSAGAVLSPVFVEEFVLSAAQVGLVIGGMFIVQGLLQVPSGVLLDRYGTRRVLPTMALAAVVGCFLIGLAESWFLVLIGRALLGVGFATSMLGSYSVFVRWTTPELIGTVTGRFLFFGGTGALLATFPLAWLIEVFDWRSVFLVLGGITLVATIFTFVVVRDSPDDDVPDVAAPQKTLIGSVLGLWVVLKDRRIWPALMIAPFLYSPLQVLIGLWAGPFFKDVHQIGAIDRSYILLMMVLGSNFGMLFYGPIERFFNTRRNVILAATGLISAGFLSVALFGYSSVWLSATLFLVITVVAPFFVVVLVHSQVMFPPEYANRVVSLVNLFSISGVFLNQYLTGSLIDAVTDDPTVTGSVAGYRLVFAYMAAVYLAITLVYSRTRDIPPRSAK</sequence>
<dbReference type="FunCoup" id="A0A1Y5TMG2">
    <property type="interactions" value="44"/>
</dbReference>
<dbReference type="PANTHER" id="PTHR43124">
    <property type="entry name" value="PURINE EFFLUX PUMP PBUE"/>
    <property type="match status" value="1"/>
</dbReference>
<feature type="transmembrane region" description="Helical" evidence="6">
    <location>
        <begin position="90"/>
        <end position="108"/>
    </location>
</feature>
<evidence type="ECO:0000256" key="1">
    <source>
        <dbReference type="ARBA" id="ARBA00004651"/>
    </source>
</evidence>
<evidence type="ECO:0000256" key="4">
    <source>
        <dbReference type="ARBA" id="ARBA00022989"/>
    </source>
</evidence>
<dbReference type="GO" id="GO:0022857">
    <property type="term" value="F:transmembrane transporter activity"/>
    <property type="evidence" value="ECO:0007669"/>
    <property type="project" value="InterPro"/>
</dbReference>
<dbReference type="SUPFAM" id="SSF103473">
    <property type="entry name" value="MFS general substrate transporter"/>
    <property type="match status" value="1"/>
</dbReference>
<proteinExistence type="predicted"/>
<evidence type="ECO:0000256" key="5">
    <source>
        <dbReference type="ARBA" id="ARBA00023136"/>
    </source>
</evidence>
<feature type="transmembrane region" description="Helical" evidence="6">
    <location>
        <begin position="397"/>
        <end position="416"/>
    </location>
</feature>
<dbReference type="RefSeq" id="WP_176245061.1">
    <property type="nucleotide sequence ID" value="NZ_FWFR01000002.1"/>
</dbReference>
<dbReference type="PANTHER" id="PTHR43124:SF3">
    <property type="entry name" value="CHLORAMPHENICOL EFFLUX PUMP RV0191"/>
    <property type="match status" value="1"/>
</dbReference>
<feature type="transmembrane region" description="Helical" evidence="6">
    <location>
        <begin position="324"/>
        <end position="347"/>
    </location>
</feature>
<feature type="transmembrane region" description="Helical" evidence="6">
    <location>
        <begin position="270"/>
        <end position="288"/>
    </location>
</feature>
<dbReference type="InterPro" id="IPR050189">
    <property type="entry name" value="MFS_Efflux_Transporters"/>
</dbReference>
<feature type="transmembrane region" description="Helical" evidence="6">
    <location>
        <begin position="120"/>
        <end position="140"/>
    </location>
</feature>
<evidence type="ECO:0000256" key="6">
    <source>
        <dbReference type="SAM" id="Phobius"/>
    </source>
</evidence>
<gene>
    <name evidence="8" type="primary">sauU_2</name>
    <name evidence="8" type="ORF">OCH7691_02874</name>
</gene>
<dbReference type="GO" id="GO:0005886">
    <property type="term" value="C:plasma membrane"/>
    <property type="evidence" value="ECO:0007669"/>
    <property type="project" value="UniProtKB-SubCell"/>
</dbReference>
<dbReference type="Pfam" id="PF07690">
    <property type="entry name" value="MFS_1"/>
    <property type="match status" value="1"/>
</dbReference>
<feature type="transmembrane region" description="Helical" evidence="6">
    <location>
        <begin position="20"/>
        <end position="37"/>
    </location>
</feature>
<feature type="transmembrane region" description="Helical" evidence="6">
    <location>
        <begin position="359"/>
        <end position="377"/>
    </location>
</feature>
<organism evidence="8 9">
    <name type="scientific">Oceanibacterium hippocampi</name>
    <dbReference type="NCBI Taxonomy" id="745714"/>
    <lineage>
        <taxon>Bacteria</taxon>
        <taxon>Pseudomonadati</taxon>
        <taxon>Pseudomonadota</taxon>
        <taxon>Alphaproteobacteria</taxon>
        <taxon>Sneathiellales</taxon>
        <taxon>Sneathiellaceae</taxon>
        <taxon>Oceanibacterium</taxon>
    </lineage>
</organism>
<dbReference type="InParanoid" id="A0A1Y5TMG2"/>
<keyword evidence="5 6" id="KW-0472">Membrane</keyword>
<dbReference type="Gene3D" id="1.20.1250.20">
    <property type="entry name" value="MFS general substrate transporter like domains"/>
    <property type="match status" value="2"/>
</dbReference>
<dbReference type="PROSITE" id="PS50850">
    <property type="entry name" value="MFS"/>
    <property type="match status" value="1"/>
</dbReference>
<dbReference type="EMBL" id="FWFR01000002">
    <property type="protein sequence ID" value="SLN63793.1"/>
    <property type="molecule type" value="Genomic_DNA"/>
</dbReference>
<dbReference type="InterPro" id="IPR036259">
    <property type="entry name" value="MFS_trans_sf"/>
</dbReference>
<evidence type="ECO:0000256" key="3">
    <source>
        <dbReference type="ARBA" id="ARBA00022692"/>
    </source>
</evidence>
<evidence type="ECO:0000256" key="2">
    <source>
        <dbReference type="ARBA" id="ARBA00022475"/>
    </source>
</evidence>
<feature type="domain" description="Major facilitator superfamily (MFS) profile" evidence="7">
    <location>
        <begin position="24"/>
        <end position="421"/>
    </location>
</feature>
<protein>
    <submittedName>
        <fullName evidence="8">Putative sulfoacetate transporter SauU</fullName>
    </submittedName>
</protein>
<dbReference type="InterPro" id="IPR020846">
    <property type="entry name" value="MFS_dom"/>
</dbReference>
<reference evidence="8 9" key="1">
    <citation type="submission" date="2017-03" db="EMBL/GenBank/DDBJ databases">
        <authorList>
            <person name="Afonso C.L."/>
            <person name="Miller P.J."/>
            <person name="Scott M.A."/>
            <person name="Spackman E."/>
            <person name="Goraichik I."/>
            <person name="Dimitrov K.M."/>
            <person name="Suarez D.L."/>
            <person name="Swayne D.E."/>
        </authorList>
    </citation>
    <scope>NUCLEOTIDE SEQUENCE [LARGE SCALE GENOMIC DNA]</scope>
    <source>
        <strain evidence="8 9">CECT 7691</strain>
    </source>
</reference>
<accession>A0A1Y5TMG2</accession>
<keyword evidence="3 6" id="KW-0812">Transmembrane</keyword>
<feature type="transmembrane region" description="Helical" evidence="6">
    <location>
        <begin position="152"/>
        <end position="171"/>
    </location>
</feature>
<dbReference type="InterPro" id="IPR011701">
    <property type="entry name" value="MFS"/>
</dbReference>